<dbReference type="Pfam" id="PF00063">
    <property type="entry name" value="Myosin_head"/>
    <property type="match status" value="2"/>
</dbReference>
<dbReference type="PROSITE" id="PS50238">
    <property type="entry name" value="RHOGAP"/>
    <property type="match status" value="1"/>
</dbReference>
<dbReference type="FunFam" id="3.40.850.10:FF:000008">
    <property type="entry name" value="Putative unconventional myosin-IXa"/>
    <property type="match status" value="1"/>
</dbReference>
<dbReference type="PANTHER" id="PTHR46184:SF5">
    <property type="entry name" value="UNCONVENTIONAL MYOSIN-IXA-LIKE"/>
    <property type="match status" value="1"/>
</dbReference>
<dbReference type="Pfam" id="PF00612">
    <property type="entry name" value="IQ"/>
    <property type="match status" value="4"/>
</dbReference>
<feature type="region of interest" description="Disordered" evidence="11">
    <location>
        <begin position="864"/>
        <end position="1066"/>
    </location>
</feature>
<dbReference type="InterPro" id="IPR036961">
    <property type="entry name" value="Kinesin_motor_dom_sf"/>
</dbReference>
<feature type="compositionally biased region" description="Acidic residues" evidence="11">
    <location>
        <begin position="1710"/>
        <end position="1732"/>
    </location>
</feature>
<dbReference type="PANTHER" id="PTHR46184">
    <property type="entry name" value="UNCONVENTIONAL MYOSIN-IXB-LIKE PROTEIN"/>
    <property type="match status" value="1"/>
</dbReference>
<dbReference type="Pfam" id="PF00620">
    <property type="entry name" value="RhoGAP"/>
    <property type="match status" value="1"/>
</dbReference>
<dbReference type="SMART" id="SM00109">
    <property type="entry name" value="C1"/>
    <property type="match status" value="1"/>
</dbReference>
<feature type="region of interest" description="Disordered" evidence="11">
    <location>
        <begin position="1690"/>
        <end position="1732"/>
    </location>
</feature>
<comment type="caution">
    <text evidence="10">Lacks conserved residue(s) required for the propagation of feature annotation.</text>
</comment>
<feature type="compositionally biased region" description="Basic and acidic residues" evidence="11">
    <location>
        <begin position="962"/>
        <end position="973"/>
    </location>
</feature>
<keyword evidence="3" id="KW-0479">Metal-binding</keyword>
<keyword evidence="8 10" id="KW-0518">Myosin</keyword>
<keyword evidence="16" id="KW-1185">Reference proteome</keyword>
<keyword evidence="9" id="KW-0505">Motor protein</keyword>
<feature type="compositionally biased region" description="Basic residues" evidence="11">
    <location>
        <begin position="1222"/>
        <end position="1231"/>
    </location>
</feature>
<evidence type="ECO:0000256" key="10">
    <source>
        <dbReference type="PROSITE-ProRule" id="PRU00782"/>
    </source>
</evidence>
<evidence type="ECO:0000256" key="8">
    <source>
        <dbReference type="ARBA" id="ARBA00023123"/>
    </source>
</evidence>
<protein>
    <submittedName>
        <fullName evidence="15">Unconventional myosin-ixa</fullName>
    </submittedName>
</protein>
<evidence type="ECO:0000256" key="9">
    <source>
        <dbReference type="ARBA" id="ARBA00023175"/>
    </source>
</evidence>
<keyword evidence="5" id="KW-0862">Zinc</keyword>
<comment type="similarity">
    <text evidence="10">Belongs to the TRAFAC class myosin-kinesin ATPase superfamily. Myosin family.</text>
</comment>
<dbReference type="PROSITE" id="PS00479">
    <property type="entry name" value="ZF_DAG_PE_1"/>
    <property type="match status" value="1"/>
</dbReference>
<keyword evidence="10" id="KW-0009">Actin-binding</keyword>
<evidence type="ECO:0000256" key="11">
    <source>
        <dbReference type="SAM" id="MobiDB-lite"/>
    </source>
</evidence>
<dbReference type="GO" id="GO:0005524">
    <property type="term" value="F:ATP binding"/>
    <property type="evidence" value="ECO:0007669"/>
    <property type="project" value="UniProtKB-KW"/>
</dbReference>
<dbReference type="Proteomes" id="UP000735302">
    <property type="component" value="Unassembled WGS sequence"/>
</dbReference>
<evidence type="ECO:0000259" key="13">
    <source>
        <dbReference type="PROSITE" id="PS50238"/>
    </source>
</evidence>
<feature type="region of interest" description="Disordered" evidence="11">
    <location>
        <begin position="1812"/>
        <end position="1852"/>
    </location>
</feature>
<dbReference type="GO" id="GO:0016459">
    <property type="term" value="C:myosin complex"/>
    <property type="evidence" value="ECO:0007669"/>
    <property type="project" value="UniProtKB-KW"/>
</dbReference>
<dbReference type="FunFam" id="1.20.58.530:FF:000005">
    <property type="entry name" value="unconventional myosin-IXa isoform X1"/>
    <property type="match status" value="1"/>
</dbReference>
<dbReference type="Gene3D" id="1.20.5.190">
    <property type="match status" value="2"/>
</dbReference>
<comment type="caution">
    <text evidence="15">The sequence shown here is derived from an EMBL/GenBank/DDBJ whole genome shotgun (WGS) entry which is preliminary data.</text>
</comment>
<dbReference type="Gene3D" id="1.20.58.530">
    <property type="match status" value="1"/>
</dbReference>
<feature type="compositionally biased region" description="Polar residues" evidence="11">
    <location>
        <begin position="1691"/>
        <end position="1707"/>
    </location>
</feature>
<dbReference type="GO" id="GO:0005884">
    <property type="term" value="C:actin filament"/>
    <property type="evidence" value="ECO:0007669"/>
    <property type="project" value="TreeGrafter"/>
</dbReference>
<feature type="domain" description="Phorbol-ester/DAG-type" evidence="12">
    <location>
        <begin position="1406"/>
        <end position="1455"/>
    </location>
</feature>
<dbReference type="GO" id="GO:0005096">
    <property type="term" value="F:GTPase activator activity"/>
    <property type="evidence" value="ECO:0007669"/>
    <property type="project" value="InterPro"/>
</dbReference>
<dbReference type="InterPro" id="IPR027417">
    <property type="entry name" value="P-loop_NTPase"/>
</dbReference>
<dbReference type="EMBL" id="BLXT01007071">
    <property type="protein sequence ID" value="GFO36528.1"/>
    <property type="molecule type" value="Genomic_DNA"/>
</dbReference>
<feature type="region of interest" description="Disordered" evidence="11">
    <location>
        <begin position="427"/>
        <end position="447"/>
    </location>
</feature>
<dbReference type="GO" id="GO:0005737">
    <property type="term" value="C:cytoplasm"/>
    <property type="evidence" value="ECO:0007669"/>
    <property type="project" value="UniProtKB-SubCell"/>
</dbReference>
<dbReference type="Gene3D" id="3.30.60.20">
    <property type="match status" value="1"/>
</dbReference>
<evidence type="ECO:0000256" key="6">
    <source>
        <dbReference type="ARBA" id="ARBA00022840"/>
    </source>
</evidence>
<dbReference type="Gene3D" id="3.40.850.10">
    <property type="entry name" value="Kinesin motor domain"/>
    <property type="match status" value="2"/>
</dbReference>
<feature type="non-terminal residue" evidence="15">
    <location>
        <position position="1"/>
    </location>
</feature>
<dbReference type="SUPFAM" id="SSF57889">
    <property type="entry name" value="Cysteine-rich domain"/>
    <property type="match status" value="1"/>
</dbReference>
<keyword evidence="6" id="KW-0067">ATP-binding</keyword>
<gene>
    <name evidence="15" type="ORF">PoB_006303300</name>
</gene>
<organism evidence="15 16">
    <name type="scientific">Plakobranchus ocellatus</name>
    <dbReference type="NCBI Taxonomy" id="259542"/>
    <lineage>
        <taxon>Eukaryota</taxon>
        <taxon>Metazoa</taxon>
        <taxon>Spiralia</taxon>
        <taxon>Lophotrochozoa</taxon>
        <taxon>Mollusca</taxon>
        <taxon>Gastropoda</taxon>
        <taxon>Heterobranchia</taxon>
        <taxon>Euthyneura</taxon>
        <taxon>Panpulmonata</taxon>
        <taxon>Sacoglossa</taxon>
        <taxon>Placobranchoidea</taxon>
        <taxon>Plakobranchidae</taxon>
        <taxon>Plakobranchus</taxon>
    </lineage>
</organism>
<name>A0AAV4CXA3_9GAST</name>
<feature type="region of interest" description="Disordered" evidence="11">
    <location>
        <begin position="1086"/>
        <end position="1106"/>
    </location>
</feature>
<evidence type="ECO:0000313" key="16">
    <source>
        <dbReference type="Proteomes" id="UP000735302"/>
    </source>
</evidence>
<dbReference type="SMART" id="SM00242">
    <property type="entry name" value="MYSc"/>
    <property type="match status" value="1"/>
</dbReference>
<accession>A0AAV4CXA3</accession>
<feature type="compositionally biased region" description="Basic and acidic residues" evidence="11">
    <location>
        <begin position="873"/>
        <end position="885"/>
    </location>
</feature>
<evidence type="ECO:0000256" key="5">
    <source>
        <dbReference type="ARBA" id="ARBA00022833"/>
    </source>
</evidence>
<keyword evidence="7" id="KW-0175">Coiled coil</keyword>
<dbReference type="Gene3D" id="1.10.555.10">
    <property type="entry name" value="Rho GTPase activation protein"/>
    <property type="match status" value="1"/>
</dbReference>
<comment type="subcellular location">
    <subcellularLocation>
        <location evidence="1">Cytoplasm</location>
    </subcellularLocation>
</comment>
<evidence type="ECO:0000256" key="7">
    <source>
        <dbReference type="ARBA" id="ARBA00023054"/>
    </source>
</evidence>
<feature type="compositionally biased region" description="Pro residues" evidence="11">
    <location>
        <begin position="945"/>
        <end position="954"/>
    </location>
</feature>
<evidence type="ECO:0000259" key="14">
    <source>
        <dbReference type="PROSITE" id="PS51456"/>
    </source>
</evidence>
<dbReference type="Gene3D" id="1.20.120.720">
    <property type="entry name" value="Myosin VI head, motor domain, U50 subdomain"/>
    <property type="match status" value="1"/>
</dbReference>
<feature type="region of interest" description="Disordered" evidence="11">
    <location>
        <begin position="1155"/>
        <end position="1182"/>
    </location>
</feature>
<evidence type="ECO:0000313" key="15">
    <source>
        <dbReference type="EMBL" id="GFO36528.1"/>
    </source>
</evidence>
<evidence type="ECO:0000256" key="3">
    <source>
        <dbReference type="ARBA" id="ARBA00022723"/>
    </source>
</evidence>
<dbReference type="InterPro" id="IPR001609">
    <property type="entry name" value="Myosin_head_motor_dom-like"/>
</dbReference>
<feature type="region of interest" description="Disordered" evidence="11">
    <location>
        <begin position="810"/>
        <end position="830"/>
    </location>
</feature>
<dbReference type="PROSITE" id="PS51456">
    <property type="entry name" value="MYOSIN_MOTOR"/>
    <property type="match status" value="1"/>
</dbReference>
<dbReference type="InterPro" id="IPR002219">
    <property type="entry name" value="PKC_DAG/PE"/>
</dbReference>
<keyword evidence="4" id="KW-0547">Nucleotide-binding</keyword>
<dbReference type="GO" id="GO:0046872">
    <property type="term" value="F:metal ion binding"/>
    <property type="evidence" value="ECO:0007669"/>
    <property type="project" value="UniProtKB-KW"/>
</dbReference>
<evidence type="ECO:0000256" key="4">
    <source>
        <dbReference type="ARBA" id="ARBA00022741"/>
    </source>
</evidence>
<dbReference type="InterPro" id="IPR008936">
    <property type="entry name" value="Rho_GTPase_activation_prot"/>
</dbReference>
<feature type="compositionally biased region" description="Basic and acidic residues" evidence="11">
    <location>
        <begin position="908"/>
        <end position="920"/>
    </location>
</feature>
<dbReference type="SUPFAM" id="SSF52540">
    <property type="entry name" value="P-loop containing nucleoside triphosphate hydrolases"/>
    <property type="match status" value="2"/>
</dbReference>
<dbReference type="CDD" id="cd20818">
    <property type="entry name" value="C1_Myosin-IX"/>
    <property type="match status" value="1"/>
</dbReference>
<dbReference type="PROSITE" id="PS50096">
    <property type="entry name" value="IQ"/>
    <property type="match status" value="2"/>
</dbReference>
<dbReference type="InterPro" id="IPR046987">
    <property type="entry name" value="Myo9"/>
</dbReference>
<dbReference type="Gene3D" id="6.20.240.20">
    <property type="match status" value="1"/>
</dbReference>
<dbReference type="InterPro" id="IPR046349">
    <property type="entry name" value="C1-like_sf"/>
</dbReference>
<dbReference type="PROSITE" id="PS50081">
    <property type="entry name" value="ZF_DAG_PE_2"/>
    <property type="match status" value="1"/>
</dbReference>
<dbReference type="SMART" id="SM00015">
    <property type="entry name" value="IQ"/>
    <property type="match status" value="4"/>
</dbReference>
<dbReference type="GO" id="GO:0035556">
    <property type="term" value="P:intracellular signal transduction"/>
    <property type="evidence" value="ECO:0007669"/>
    <property type="project" value="InterPro"/>
</dbReference>
<dbReference type="GO" id="GO:0051015">
    <property type="term" value="F:actin filament binding"/>
    <property type="evidence" value="ECO:0007669"/>
    <property type="project" value="TreeGrafter"/>
</dbReference>
<sequence>AFGNAKTVHNNNSSRFGKFIQVNYKQNGMVHGAIVEKYLLEKSRIVFQAREERNYHVFYYLLAGSTDREREALHLIQADQYSYLSQSSCYKVEGVDEQHEFARLKQSMEMVGFSPETQKKIFSVLSAVLHLGNVEFKKKGDNYHDESVLVKNMETVKIISELLKVKDEFVLEALTQKKTKAKNETIVINYKMGEACATRDAMAKCIYGALFDWIVLKVNQALLAKKHDSEHEGDSIGVLDIFGFEDFGKNSFEQFCINYANEHLQYYFNQHIFKFEQEEYQREGIHWENIEFIDNTGSLELFSKRPSGLFYLLDEECNFPQATDETLLSKFTVHHNHNDHYKVPQLKEGAFSIEHYAGKVKYYVKDFREKNLDLVRPEIVATLKKSSIAFVREIMGIDPIAVLRWSVVRAFFRCYFAFIKAGERYRKNGGKESSSRRRQRQGSDPSIQENLLNQPCHLCPLPEALLLGPVYSIQQQHRDEVHEELLLYSSLESNSTENDARVIRRAKKLLMKNKSFKPKPRPSLSFRDIKALKAISYYKMLNGARGPGMKKQQPPTVGAQFQWSLSRLMTALNQANPYFIRCIKSNKEKLPCKFDEELVMRQLRYTGMLATVKIRQSGYNYRLLFEEFTHMYKILLPRKQTYTKEDIKAFLASMGLQTENYQIGISKIFLRESEKMRLDEALHSAIMTRVTTIQRWVKTYLLRQAFLKLRESTIIIQKTIRQYLTQQHYQELQLLHLQHTAAIMIQSHIRCYLVRKGFTSQRAAVVFIQSYIRAVLTRRKFFNLRDEYRAAQAKEAARIKAEQLEKERLRKEAEEQELERQRKESERLEKEEAEQKAKELAENALRERQVELVVEGPALSYDIRRGLGSGGRVETRERPGLKEELQSTASDEGVLLRAASSSEELEEKEYIIGRKRRDSDASSGIMEDSEAEAPPVKPSQDVRPHSPPVQPIPRPKSADFLSAHDEGKSENRKTTRVSELAKTFQSPPERDHVDGKVLVVRRGSQRWKPQKATAPLAKQESFSDWEMSPTSPEPAASPPSSDLRRETASGISRQRPAPLILPEGVIPLTEEQRRDLEDVLIRGKEAASGDQYDVTGGMESPVDNSAHMTGHFSPLNKAKRKMKMLVGELTGHHTLPQSTQSIPLPSPSRTFKFFKQKSTRKKNNDSEDENEENQPSHLKRPFETLGVSVLPPSTLPSLPLSPYGKEGGLVSNEAFKTPQMNRSRRANKKLRSGATDGKSGGQTQSRSNMKVARSTEWQYADNLVITELLELRYLDEFISQKQRELYGDSGNRNYTVFDRIFKGALEIFRKDLKTTIALEATKEKVMVRYRDLFERFRQVLEAETKKEQADAPLVMSVNAFRGFLDEFRKNGDSRQKDIRRDERRLKEKQVKREKHKKTHEIVECNRHRFQPIQFNIPTFCEVCGNLIWIMDKSYVCQECKIASHKRCYSKYKTPCPGLTKGMPSTQVFGVELSLLVSRSQKIPLICERLMTTIERMGLYTEGIYRKSGAAPKIKDLKAALEADADNVDLEEYQVHVLANILKLFLRNLPEPLLTHSLHDDFLRCIDIKDEREMVKSLFDVIKKLPKPNFDLFERLVFHLVTVTRHSDSNKMSPNALAVVFAPVLLGTNKKLQAQDAIAVVPQQILCIENVLKEELRTVEAKLNDIDTLESAEMKTGERLVAVRASLRSARQKSPQLSPVKQLSVHRQNTVDEEEEEESSILGEDEEIENNVDDGENGELAAEARALSRHLATINKEKHQLTFKLPMLETRQASSDEDMLSGDEVDSGSVTGRNEEYAVSFDLPVMRPSLPHLNKHRTSGPQGRKLPDQFARKVRSSRISSSENEDTSEACLPEPIPTISVGLTRHADGRLKGYNDTMTVESSYVTVPGVLSLGRSDDDDDEIMV</sequence>
<feature type="domain" description="Rho-GAP" evidence="13">
    <location>
        <begin position="1470"/>
        <end position="1658"/>
    </location>
</feature>
<evidence type="ECO:0000256" key="2">
    <source>
        <dbReference type="ARBA" id="ARBA00022490"/>
    </source>
</evidence>
<dbReference type="GO" id="GO:0000146">
    <property type="term" value="F:microfilament motor activity"/>
    <property type="evidence" value="ECO:0007669"/>
    <property type="project" value="InterPro"/>
</dbReference>
<evidence type="ECO:0000256" key="1">
    <source>
        <dbReference type="ARBA" id="ARBA00004496"/>
    </source>
</evidence>
<dbReference type="Pfam" id="PF00130">
    <property type="entry name" value="C1_1"/>
    <property type="match status" value="1"/>
</dbReference>
<dbReference type="InterPro" id="IPR000048">
    <property type="entry name" value="IQ_motif_EF-hand-BS"/>
</dbReference>
<reference evidence="15 16" key="1">
    <citation type="journal article" date="2021" name="Elife">
        <title>Chloroplast acquisition without the gene transfer in kleptoplastic sea slugs, Plakobranchus ocellatus.</title>
        <authorList>
            <person name="Maeda T."/>
            <person name="Takahashi S."/>
            <person name="Yoshida T."/>
            <person name="Shimamura S."/>
            <person name="Takaki Y."/>
            <person name="Nagai Y."/>
            <person name="Toyoda A."/>
            <person name="Suzuki Y."/>
            <person name="Arimoto A."/>
            <person name="Ishii H."/>
            <person name="Satoh N."/>
            <person name="Nishiyama T."/>
            <person name="Hasebe M."/>
            <person name="Maruyama T."/>
            <person name="Minagawa J."/>
            <person name="Obokata J."/>
            <person name="Shigenobu S."/>
        </authorList>
    </citation>
    <scope>NUCLEOTIDE SEQUENCE [LARGE SCALE GENOMIC DNA]</scope>
</reference>
<dbReference type="InterPro" id="IPR000198">
    <property type="entry name" value="RhoGAP_dom"/>
</dbReference>
<proteinExistence type="inferred from homology"/>
<evidence type="ECO:0000259" key="12">
    <source>
        <dbReference type="PROSITE" id="PS50081"/>
    </source>
</evidence>
<feature type="region of interest" description="Actin-binding" evidence="10">
    <location>
        <begin position="565"/>
        <end position="587"/>
    </location>
</feature>
<dbReference type="SMART" id="SM00324">
    <property type="entry name" value="RhoGAP"/>
    <property type="match status" value="1"/>
</dbReference>
<feature type="domain" description="Myosin motor" evidence="14">
    <location>
        <begin position="1"/>
        <end position="683"/>
    </location>
</feature>
<dbReference type="PRINTS" id="PR00193">
    <property type="entry name" value="MYOSINHEAVY"/>
</dbReference>
<dbReference type="SUPFAM" id="SSF48350">
    <property type="entry name" value="GTPase activation domain, GAP"/>
    <property type="match status" value="1"/>
</dbReference>
<feature type="region of interest" description="Disordered" evidence="11">
    <location>
        <begin position="1209"/>
        <end position="1252"/>
    </location>
</feature>
<keyword evidence="2" id="KW-0963">Cytoplasm</keyword>